<dbReference type="Proteomes" id="UP001461498">
    <property type="component" value="Unassembled WGS sequence"/>
</dbReference>
<reference evidence="1 2" key="1">
    <citation type="submission" date="2022-12" db="EMBL/GenBank/DDBJ databases">
        <title>Chromosome-level genome assembly of true bugs.</title>
        <authorList>
            <person name="Ma L."/>
            <person name="Li H."/>
        </authorList>
    </citation>
    <scope>NUCLEOTIDE SEQUENCE [LARGE SCALE GENOMIC DNA]</scope>
    <source>
        <strain evidence="1">Lab_2022b</strain>
    </source>
</reference>
<organism evidence="1 2">
    <name type="scientific">Rhynocoris fuscipes</name>
    <dbReference type="NCBI Taxonomy" id="488301"/>
    <lineage>
        <taxon>Eukaryota</taxon>
        <taxon>Metazoa</taxon>
        <taxon>Ecdysozoa</taxon>
        <taxon>Arthropoda</taxon>
        <taxon>Hexapoda</taxon>
        <taxon>Insecta</taxon>
        <taxon>Pterygota</taxon>
        <taxon>Neoptera</taxon>
        <taxon>Paraneoptera</taxon>
        <taxon>Hemiptera</taxon>
        <taxon>Heteroptera</taxon>
        <taxon>Panheteroptera</taxon>
        <taxon>Cimicomorpha</taxon>
        <taxon>Reduviidae</taxon>
        <taxon>Harpactorinae</taxon>
        <taxon>Harpactorini</taxon>
        <taxon>Rhynocoris</taxon>
    </lineage>
</organism>
<evidence type="ECO:0000313" key="2">
    <source>
        <dbReference type="Proteomes" id="UP001461498"/>
    </source>
</evidence>
<keyword evidence="2" id="KW-1185">Reference proteome</keyword>
<name>A0AAW1D2J6_9HEMI</name>
<dbReference type="AlphaFoldDB" id="A0AAW1D2J6"/>
<proteinExistence type="predicted"/>
<evidence type="ECO:0000313" key="1">
    <source>
        <dbReference type="EMBL" id="KAK9504787.1"/>
    </source>
</evidence>
<sequence>MHPGLKLSCTAFGQLCAGKLSIQHALGDQALPQGVVRGLLESRGFTCFNEVYAVDTEGTSRYADIVAFDCKSDLAYVLDSTVRFESNEDHLFTLTTISQKMTTSRSFHCLSLYQQICLHVTHFSFPYIVTNKNKEVKKKI</sequence>
<dbReference type="EMBL" id="JAPXFL010000006">
    <property type="protein sequence ID" value="KAK9504787.1"/>
    <property type="molecule type" value="Genomic_DNA"/>
</dbReference>
<protein>
    <submittedName>
        <fullName evidence="1">Uncharacterized protein</fullName>
    </submittedName>
</protein>
<gene>
    <name evidence="1" type="ORF">O3M35_008973</name>
</gene>
<accession>A0AAW1D2J6</accession>
<comment type="caution">
    <text evidence="1">The sequence shown here is derived from an EMBL/GenBank/DDBJ whole genome shotgun (WGS) entry which is preliminary data.</text>
</comment>